<gene>
    <name evidence="7" type="ORF">ETD86_40970</name>
</gene>
<dbReference type="GO" id="GO:0009007">
    <property type="term" value="F:site-specific DNA-methyltransferase (adenine-specific) activity"/>
    <property type="evidence" value="ECO:0007669"/>
    <property type="project" value="TreeGrafter"/>
</dbReference>
<keyword evidence="3 7" id="KW-0808">Transferase</keyword>
<evidence type="ECO:0000259" key="6">
    <source>
        <dbReference type="Pfam" id="PF01555"/>
    </source>
</evidence>
<dbReference type="PRINTS" id="PR00508">
    <property type="entry name" value="S21N4MTFRASE"/>
</dbReference>
<dbReference type="EMBL" id="VCKY01000204">
    <property type="protein sequence ID" value="TMR10100.1"/>
    <property type="molecule type" value="Genomic_DNA"/>
</dbReference>
<dbReference type="SUPFAM" id="SSF53335">
    <property type="entry name" value="S-adenosyl-L-methionine-dependent methyltransferases"/>
    <property type="match status" value="1"/>
</dbReference>
<feature type="domain" description="DNA methylase N-4/N-6" evidence="6">
    <location>
        <begin position="49"/>
        <end position="177"/>
    </location>
</feature>
<comment type="similarity">
    <text evidence="1 4">Belongs to the N(4)/N(6)-methyltransferase family.</text>
</comment>
<dbReference type="OrthoDB" id="9773060at2"/>
<feature type="domain" description="DNA methylase N-4/N-6" evidence="6">
    <location>
        <begin position="202"/>
        <end position="262"/>
    </location>
</feature>
<dbReference type="GO" id="GO:0008170">
    <property type="term" value="F:N-methyltransferase activity"/>
    <property type="evidence" value="ECO:0007669"/>
    <property type="project" value="InterPro"/>
</dbReference>
<evidence type="ECO:0000256" key="4">
    <source>
        <dbReference type="RuleBase" id="RU362026"/>
    </source>
</evidence>
<accession>A0A5S4F2Q4</accession>
<dbReference type="InterPro" id="IPR001091">
    <property type="entry name" value="RM_Methyltransferase"/>
</dbReference>
<evidence type="ECO:0000256" key="5">
    <source>
        <dbReference type="SAM" id="MobiDB-lite"/>
    </source>
</evidence>
<dbReference type="GO" id="GO:0032259">
    <property type="term" value="P:methylation"/>
    <property type="evidence" value="ECO:0007669"/>
    <property type="project" value="UniProtKB-KW"/>
</dbReference>
<keyword evidence="2 7" id="KW-0489">Methyltransferase</keyword>
<dbReference type="Proteomes" id="UP000309128">
    <property type="component" value="Unassembled WGS sequence"/>
</dbReference>
<dbReference type="Pfam" id="PF01555">
    <property type="entry name" value="N6_N4_Mtase"/>
    <property type="match status" value="2"/>
</dbReference>
<evidence type="ECO:0000313" key="7">
    <source>
        <dbReference type="EMBL" id="TMR10100.1"/>
    </source>
</evidence>
<dbReference type="RefSeq" id="WP_138672014.1">
    <property type="nucleotide sequence ID" value="NZ_VCKY01000204.1"/>
</dbReference>
<dbReference type="InterPro" id="IPR029063">
    <property type="entry name" value="SAM-dependent_MTases_sf"/>
</dbReference>
<comment type="caution">
    <text evidence="7">The sequence shown here is derived from an EMBL/GenBank/DDBJ whole genome shotgun (WGS) entry which is preliminary data.</text>
</comment>
<dbReference type="PANTHER" id="PTHR13370">
    <property type="entry name" value="RNA METHYLASE-RELATED"/>
    <property type="match status" value="1"/>
</dbReference>
<dbReference type="GO" id="GO:0003677">
    <property type="term" value="F:DNA binding"/>
    <property type="evidence" value="ECO:0007669"/>
    <property type="project" value="InterPro"/>
</dbReference>
<organism evidence="7 8">
    <name type="scientific">Nonomuraea turkmeniaca</name>
    <dbReference type="NCBI Taxonomy" id="103838"/>
    <lineage>
        <taxon>Bacteria</taxon>
        <taxon>Bacillati</taxon>
        <taxon>Actinomycetota</taxon>
        <taxon>Actinomycetes</taxon>
        <taxon>Streptosporangiales</taxon>
        <taxon>Streptosporangiaceae</taxon>
        <taxon>Nonomuraea</taxon>
    </lineage>
</organism>
<name>A0A5S4F2Q4_9ACTN</name>
<sequence length="305" mass="32821">MNVPAPGHATWPATGPGPVTVEPYWSSDTATLYKGDILAVLPALPADSVDAVIADPPYSSGGVSVAERKRSTRTKYVSGSVGDIAHENPDFPGDQRDQRSWTFWSTLWMSEALRLTKPGGSILVFTDWRQLPSTSDAMQAAGWTWRGVVNWVKPRGRSRPIRGGFWNQAEYCVWGVNGSIQKEYEVYLPGAIEARAPVGAARLHQTEKPVDPLLTTLVRVAPPGGVILDPFAGSGSTGVAAQLQGRRFTGIEITDHYARVAAERLSRPALAPDASVGPGQETTVGEPDEPDEPAQLFVPEPREGT</sequence>
<evidence type="ECO:0000256" key="2">
    <source>
        <dbReference type="ARBA" id="ARBA00022603"/>
    </source>
</evidence>
<dbReference type="EC" id="2.1.1.-" evidence="4"/>
<evidence type="ECO:0000256" key="3">
    <source>
        <dbReference type="ARBA" id="ARBA00022679"/>
    </source>
</evidence>
<dbReference type="PANTHER" id="PTHR13370:SF3">
    <property type="entry name" value="TRNA (GUANINE(10)-N2)-METHYLTRANSFERASE HOMOLOG"/>
    <property type="match status" value="1"/>
</dbReference>
<protein>
    <recommendedName>
        <fullName evidence="4">Methyltransferase</fullName>
        <ecNumber evidence="4">2.1.1.-</ecNumber>
    </recommendedName>
</protein>
<dbReference type="PROSITE" id="PS00092">
    <property type="entry name" value="N6_MTASE"/>
    <property type="match status" value="1"/>
</dbReference>
<evidence type="ECO:0000256" key="1">
    <source>
        <dbReference type="ARBA" id="ARBA00006594"/>
    </source>
</evidence>
<keyword evidence="8" id="KW-1185">Reference proteome</keyword>
<evidence type="ECO:0000313" key="8">
    <source>
        <dbReference type="Proteomes" id="UP000309128"/>
    </source>
</evidence>
<dbReference type="InterPro" id="IPR002052">
    <property type="entry name" value="DNA_methylase_N6_adenine_CS"/>
</dbReference>
<dbReference type="AlphaFoldDB" id="A0A5S4F2Q4"/>
<dbReference type="InterPro" id="IPR002941">
    <property type="entry name" value="DNA_methylase_N4/N6"/>
</dbReference>
<proteinExistence type="inferred from homology"/>
<dbReference type="Gene3D" id="3.40.50.150">
    <property type="entry name" value="Vaccinia Virus protein VP39"/>
    <property type="match status" value="1"/>
</dbReference>
<dbReference type="GO" id="GO:0005737">
    <property type="term" value="C:cytoplasm"/>
    <property type="evidence" value="ECO:0007669"/>
    <property type="project" value="TreeGrafter"/>
</dbReference>
<reference evidence="7 8" key="1">
    <citation type="submission" date="2019-05" db="EMBL/GenBank/DDBJ databases">
        <title>Draft genome sequence of Nonomuraea turkmeniaca DSM 43926.</title>
        <authorList>
            <person name="Saricaoglu S."/>
            <person name="Isik K."/>
        </authorList>
    </citation>
    <scope>NUCLEOTIDE SEQUENCE [LARGE SCALE GENOMIC DNA]</scope>
    <source>
        <strain evidence="7 8">DSM 43926</strain>
    </source>
</reference>
<feature type="region of interest" description="Disordered" evidence="5">
    <location>
        <begin position="268"/>
        <end position="305"/>
    </location>
</feature>